<accession>A0ABT1S124</accession>
<evidence type="ECO:0000313" key="2">
    <source>
        <dbReference type="EMBL" id="MCQ4840604.1"/>
    </source>
</evidence>
<sequence>MNTSKRNRIQIASTVDPELWQCFKGLSEKTRIPASRLLDEAVEDLLLKYKLIEKKTKTP</sequence>
<name>A0ABT1S124_9FIRM</name>
<organism evidence="2 3">
    <name type="scientific">Neglectibacter timonensis</name>
    <dbReference type="NCBI Taxonomy" id="1776382"/>
    <lineage>
        <taxon>Bacteria</taxon>
        <taxon>Bacillati</taxon>
        <taxon>Bacillota</taxon>
        <taxon>Clostridia</taxon>
        <taxon>Eubacteriales</taxon>
        <taxon>Oscillospiraceae</taxon>
        <taxon>Neglectibacter</taxon>
    </lineage>
</organism>
<comment type="caution">
    <text evidence="2">The sequence shown here is derived from an EMBL/GenBank/DDBJ whole genome shotgun (WGS) entry which is preliminary data.</text>
</comment>
<dbReference type="InterPro" id="IPR038733">
    <property type="entry name" value="Predicted_DNA_bind_prot_RHH"/>
</dbReference>
<dbReference type="Pfam" id="PF12651">
    <property type="entry name" value="RHH_3"/>
    <property type="match status" value="1"/>
</dbReference>
<protein>
    <submittedName>
        <fullName evidence="2">Ribbon-helix-helix domain-containing protein</fullName>
    </submittedName>
</protein>
<evidence type="ECO:0000259" key="1">
    <source>
        <dbReference type="Pfam" id="PF12651"/>
    </source>
</evidence>
<dbReference type="RefSeq" id="WP_256192013.1">
    <property type="nucleotide sequence ID" value="NZ_CAJKKG010000002.1"/>
</dbReference>
<evidence type="ECO:0000313" key="3">
    <source>
        <dbReference type="Proteomes" id="UP001524473"/>
    </source>
</evidence>
<gene>
    <name evidence="2" type="ORF">NE695_11860</name>
</gene>
<reference evidence="2 3" key="1">
    <citation type="submission" date="2022-06" db="EMBL/GenBank/DDBJ databases">
        <title>Isolation of gut microbiota from human fecal samples.</title>
        <authorList>
            <person name="Pamer E.G."/>
            <person name="Barat B."/>
            <person name="Waligurski E."/>
            <person name="Medina S."/>
            <person name="Paddock L."/>
            <person name="Mostad J."/>
        </authorList>
    </citation>
    <scope>NUCLEOTIDE SEQUENCE [LARGE SCALE GENOMIC DNA]</scope>
    <source>
        <strain evidence="2 3">DFI.9.73</strain>
    </source>
</reference>
<feature type="domain" description="Predicted DNA-binding protein ribbon-helix-helix" evidence="1">
    <location>
        <begin position="7"/>
        <end position="50"/>
    </location>
</feature>
<keyword evidence="3" id="KW-1185">Reference proteome</keyword>
<proteinExistence type="predicted"/>
<dbReference type="EMBL" id="JANFZH010000026">
    <property type="protein sequence ID" value="MCQ4840604.1"/>
    <property type="molecule type" value="Genomic_DNA"/>
</dbReference>
<dbReference type="Proteomes" id="UP001524473">
    <property type="component" value="Unassembled WGS sequence"/>
</dbReference>